<feature type="transmembrane region" description="Helical" evidence="1">
    <location>
        <begin position="328"/>
        <end position="344"/>
    </location>
</feature>
<keyword evidence="1" id="KW-0472">Membrane</keyword>
<protein>
    <recommendedName>
        <fullName evidence="4">EamA-like transporter family protein</fullName>
    </recommendedName>
</protein>
<accession>A0A285VCQ3</accession>
<feature type="transmembrane region" description="Helical" evidence="1">
    <location>
        <begin position="165"/>
        <end position="183"/>
    </location>
</feature>
<dbReference type="EMBL" id="OBQJ01000001">
    <property type="protein sequence ID" value="SOC51763.1"/>
    <property type="molecule type" value="Genomic_DNA"/>
</dbReference>
<name>A0A285VCQ3_9GAMM</name>
<evidence type="ECO:0008006" key="4">
    <source>
        <dbReference type="Google" id="ProtNLM"/>
    </source>
</evidence>
<feature type="transmembrane region" description="Helical" evidence="1">
    <location>
        <begin position="50"/>
        <end position="70"/>
    </location>
</feature>
<feature type="transmembrane region" description="Helical" evidence="1">
    <location>
        <begin position="235"/>
        <end position="253"/>
    </location>
</feature>
<feature type="transmembrane region" description="Helical" evidence="1">
    <location>
        <begin position="77"/>
        <end position="97"/>
    </location>
</feature>
<sequence>MMAPMPPWRRERSVAITLGVVEDGIIHLVYTRKKSSHLTPLEPARRPTLSALAIALIVVSAVLHAGWNLLGKRGEPSLAFFARSMATGSVLYAPLLFWGPSPLQLPDVFWGWLIATGACQALYMGGLAWAYARGEVSLLYPLARALPVLLVPAVALPWLASALNAWDILGMALIAASALVMPLPHWRALRLSRYLTPALGFVLLAAIGTTGYSVIDKHALGLMTAHGYTPLQAGLHYMVLQAMTTWLWMWPLVRALPNERHAARRLHRSPAARRAWLTGAMILGTYGLVLIAMSTSADVSHVVALRQLSIPLGVLAAGYWFRERLPPLRLGAIAVMLGGLALVAW</sequence>
<evidence type="ECO:0000313" key="2">
    <source>
        <dbReference type="EMBL" id="SOC51763.1"/>
    </source>
</evidence>
<dbReference type="Proteomes" id="UP000219023">
    <property type="component" value="Unassembled WGS sequence"/>
</dbReference>
<feature type="transmembrane region" description="Helical" evidence="1">
    <location>
        <begin position="274"/>
        <end position="293"/>
    </location>
</feature>
<feature type="transmembrane region" description="Helical" evidence="1">
    <location>
        <begin position="109"/>
        <end position="131"/>
    </location>
</feature>
<proteinExistence type="predicted"/>
<dbReference type="AlphaFoldDB" id="A0A285VCQ3"/>
<dbReference type="SUPFAM" id="SSF103481">
    <property type="entry name" value="Multidrug resistance efflux transporter EmrE"/>
    <property type="match status" value="2"/>
</dbReference>
<feature type="transmembrane region" description="Helical" evidence="1">
    <location>
        <begin position="138"/>
        <end position="159"/>
    </location>
</feature>
<organism evidence="2 3">
    <name type="scientific">Chromohalobacter canadensis</name>
    <dbReference type="NCBI Taxonomy" id="141389"/>
    <lineage>
        <taxon>Bacteria</taxon>
        <taxon>Pseudomonadati</taxon>
        <taxon>Pseudomonadota</taxon>
        <taxon>Gammaproteobacteria</taxon>
        <taxon>Oceanospirillales</taxon>
        <taxon>Halomonadaceae</taxon>
        <taxon>Chromohalobacter</taxon>
    </lineage>
</organism>
<keyword evidence="1" id="KW-0812">Transmembrane</keyword>
<dbReference type="InterPro" id="IPR037185">
    <property type="entry name" value="EmrE-like"/>
</dbReference>
<gene>
    <name evidence="2" type="ORF">SAMN05421509_101409</name>
</gene>
<evidence type="ECO:0000313" key="3">
    <source>
        <dbReference type="Proteomes" id="UP000219023"/>
    </source>
</evidence>
<evidence type="ECO:0000256" key="1">
    <source>
        <dbReference type="SAM" id="Phobius"/>
    </source>
</evidence>
<reference evidence="2 3" key="1">
    <citation type="submission" date="2017-08" db="EMBL/GenBank/DDBJ databases">
        <authorList>
            <person name="de Groot N.N."/>
        </authorList>
    </citation>
    <scope>NUCLEOTIDE SEQUENCE [LARGE SCALE GENOMIC DNA]</scope>
    <source>
        <strain evidence="2 3">USBA 855</strain>
    </source>
</reference>
<dbReference type="Gene3D" id="1.10.3730.20">
    <property type="match status" value="1"/>
</dbReference>
<feature type="transmembrane region" description="Helical" evidence="1">
    <location>
        <begin position="195"/>
        <end position="215"/>
    </location>
</feature>
<keyword evidence="1" id="KW-1133">Transmembrane helix</keyword>